<evidence type="ECO:0000313" key="2">
    <source>
        <dbReference type="EMBL" id="MBB3098229.1"/>
    </source>
</evidence>
<comment type="caution">
    <text evidence="2">The sequence shown here is derived from an EMBL/GenBank/DDBJ whole genome shotgun (WGS) entry which is preliminary data.</text>
</comment>
<proteinExistence type="predicted"/>
<feature type="transmembrane region" description="Helical" evidence="1">
    <location>
        <begin position="12"/>
        <end position="29"/>
    </location>
</feature>
<dbReference type="AlphaFoldDB" id="A0A7W5FH47"/>
<gene>
    <name evidence="2" type="ORF">FHR83_005924</name>
</gene>
<reference evidence="2 3" key="1">
    <citation type="submission" date="2020-08" db="EMBL/GenBank/DDBJ databases">
        <title>Genomic Encyclopedia of Type Strains, Phase III (KMG-III): the genomes of soil and plant-associated and newly described type strains.</title>
        <authorList>
            <person name="Whitman W."/>
        </authorList>
    </citation>
    <scope>NUCLEOTIDE SEQUENCE [LARGE SCALE GENOMIC DNA]</scope>
    <source>
        <strain evidence="2 3">CECT 3287</strain>
    </source>
</reference>
<feature type="transmembrane region" description="Helical" evidence="1">
    <location>
        <begin position="35"/>
        <end position="57"/>
    </location>
</feature>
<keyword evidence="1" id="KW-1133">Transmembrane helix</keyword>
<feature type="transmembrane region" description="Helical" evidence="1">
    <location>
        <begin position="129"/>
        <end position="147"/>
    </location>
</feature>
<organism evidence="2 3">
    <name type="scientific">Actinoplanes campanulatus</name>
    <dbReference type="NCBI Taxonomy" id="113559"/>
    <lineage>
        <taxon>Bacteria</taxon>
        <taxon>Bacillati</taxon>
        <taxon>Actinomycetota</taxon>
        <taxon>Actinomycetes</taxon>
        <taxon>Micromonosporales</taxon>
        <taxon>Micromonosporaceae</taxon>
        <taxon>Actinoplanes</taxon>
    </lineage>
</organism>
<feature type="transmembrane region" description="Helical" evidence="1">
    <location>
        <begin position="159"/>
        <end position="177"/>
    </location>
</feature>
<keyword evidence="1" id="KW-0472">Membrane</keyword>
<dbReference type="Proteomes" id="UP000590749">
    <property type="component" value="Unassembled WGS sequence"/>
</dbReference>
<feature type="transmembrane region" description="Helical" evidence="1">
    <location>
        <begin position="103"/>
        <end position="122"/>
    </location>
</feature>
<dbReference type="RefSeq" id="WP_183224110.1">
    <property type="nucleotide sequence ID" value="NZ_BMPW01000016.1"/>
</dbReference>
<evidence type="ECO:0000313" key="3">
    <source>
        <dbReference type="Proteomes" id="UP000590749"/>
    </source>
</evidence>
<sequence>MKASLAERRQAGLTALYLGVFGMIWFSVPDSRPPLGTYLVVGSLTSILVAGIGALVVLRAHREGPVERNTTTDRRYLVIFAGELAAAGFGAVLLAVIHQSEYIPVLVGAVVGLHFLPLAPVLRDPALRVLGVAVCLAALAGLIAGLVSDVAPARVTASGIGVLLLGYAIGALIRIVVRRPGR</sequence>
<dbReference type="EMBL" id="JACHXF010000014">
    <property type="protein sequence ID" value="MBB3098229.1"/>
    <property type="molecule type" value="Genomic_DNA"/>
</dbReference>
<feature type="transmembrane region" description="Helical" evidence="1">
    <location>
        <begin position="77"/>
        <end position="97"/>
    </location>
</feature>
<name>A0A7W5FH47_9ACTN</name>
<keyword evidence="3" id="KW-1185">Reference proteome</keyword>
<evidence type="ECO:0000256" key="1">
    <source>
        <dbReference type="SAM" id="Phobius"/>
    </source>
</evidence>
<keyword evidence="1" id="KW-0812">Transmembrane</keyword>
<accession>A0A7W5FH47</accession>
<protein>
    <submittedName>
        <fullName evidence="2">Uncharacterized protein</fullName>
    </submittedName>
</protein>